<evidence type="ECO:0008006" key="8">
    <source>
        <dbReference type="Google" id="ProtNLM"/>
    </source>
</evidence>
<feature type="domain" description="Helicase C-terminal" evidence="6">
    <location>
        <begin position="375"/>
        <end position="588"/>
    </location>
</feature>
<organism evidence="7">
    <name type="scientific">marine sediment metagenome</name>
    <dbReference type="NCBI Taxonomy" id="412755"/>
    <lineage>
        <taxon>unclassified sequences</taxon>
        <taxon>metagenomes</taxon>
        <taxon>ecological metagenomes</taxon>
    </lineage>
</organism>
<dbReference type="SUPFAM" id="SSF52540">
    <property type="entry name" value="P-loop containing nucleoside triphosphate hydrolases"/>
    <property type="match status" value="1"/>
</dbReference>
<dbReference type="Pfam" id="PF00270">
    <property type="entry name" value="DEAD"/>
    <property type="match status" value="1"/>
</dbReference>
<dbReference type="PROSITE" id="PS51194">
    <property type="entry name" value="HELICASE_CTER"/>
    <property type="match status" value="1"/>
</dbReference>
<name>A0A0F9T864_9ZZZZ</name>
<dbReference type="InterPro" id="IPR001650">
    <property type="entry name" value="Helicase_C-like"/>
</dbReference>
<keyword evidence="2" id="KW-0378">Hydrolase</keyword>
<dbReference type="GO" id="GO:0005524">
    <property type="term" value="F:ATP binding"/>
    <property type="evidence" value="ECO:0007669"/>
    <property type="project" value="UniProtKB-KW"/>
</dbReference>
<reference evidence="7" key="1">
    <citation type="journal article" date="2015" name="Nature">
        <title>Complex archaea that bridge the gap between prokaryotes and eukaryotes.</title>
        <authorList>
            <person name="Spang A."/>
            <person name="Saw J.H."/>
            <person name="Jorgensen S.L."/>
            <person name="Zaremba-Niedzwiedzka K."/>
            <person name="Martijn J."/>
            <person name="Lind A.E."/>
            <person name="van Eijk R."/>
            <person name="Schleper C."/>
            <person name="Guy L."/>
            <person name="Ettema T.J."/>
        </authorList>
    </citation>
    <scope>NUCLEOTIDE SEQUENCE</scope>
</reference>
<dbReference type="AlphaFoldDB" id="A0A0F9T864"/>
<proteinExistence type="predicted"/>
<protein>
    <recommendedName>
        <fullName evidence="8">DEAD/DEAH box helicase</fullName>
    </recommendedName>
</protein>
<sequence length="864" mass="97291">MSETELQDFLFSEGIAPDLDELVRLTATREIENLRPPADAQNERPEWERLLFAGSILARSEQRFHQDAALRIATAALVSEPNLAIQDTAALLLGKLDNHRAVDLALERELIKPDLMERLGLSARMEATRRKLDNSILLAQTGEWLPVNRFQKRFWDAASDSYAWLSASAPTASGKTFLVLQWLMDQLLSNQARIAVYLAPTRALVGEIEQELRAMIGESERIAVTSLPLKEQYDESLKDDHQLVLVLTQERLHLLVNALGGEATFDLMVVDEAHKIGDDQRGVILQDAIERSSRLNPKLKVVFVSPATQNPDALLEDAPDDVKKVPIDSDSATVLQNVISVEQVTRKPKEWYLSTTGSQGEIELGTIHLPSKPDSLKKRLAFIATQVGSMGGTLVYTNGAAEAEDVAQLIREGLPEVAEPDIELSELAEMIRKGIHPKYRLAPLVEQGVAFHYGNMPALIRTQVEQLFRCGKIRFLVCTSTLIEGVNLSCRTIVMRAPRKGKGKPMNPHDFWNLAGRAGRWGDEFQGNIICIEPSDESGWPGGIPRRTRYPIKRETDAVLDESTELREFIERRRTEMPQDKTRDAKFEQVSSYLLSTYLRLGSIRDAPFAKRHDTFEIAELDASLAKVAATIELPIELIERHPGVNCIGMQSLLDAFRAYDRDIENLLPAPSASVDAYDRTVTIMKRINRDLYPAFAPDGRARLFALMVQNWLKGWSLAHIIRERIKNEKSRGGEKKLPALIRETMDLVEQYARFRAPKYLSAYVDILHFHLHAMDRDDLIDEDMDIGTQLEFGVSSQTLMSLIGLGISRMSATMLYEQMSDDSFDRKQCIEWIVARHEEFEGMGLPQIVIRELRREAGIADGT</sequence>
<comment type="caution">
    <text evidence="7">The sequence shown here is derived from an EMBL/GenBank/DDBJ whole genome shotgun (WGS) entry which is preliminary data.</text>
</comment>
<evidence type="ECO:0000256" key="3">
    <source>
        <dbReference type="ARBA" id="ARBA00022806"/>
    </source>
</evidence>
<evidence type="ECO:0000259" key="5">
    <source>
        <dbReference type="PROSITE" id="PS51192"/>
    </source>
</evidence>
<dbReference type="GO" id="GO:0004386">
    <property type="term" value="F:helicase activity"/>
    <property type="evidence" value="ECO:0007669"/>
    <property type="project" value="UniProtKB-KW"/>
</dbReference>
<dbReference type="Pfam" id="PF00271">
    <property type="entry name" value="Helicase_C"/>
    <property type="match status" value="1"/>
</dbReference>
<dbReference type="PANTHER" id="PTHR47961">
    <property type="entry name" value="DNA POLYMERASE THETA, PUTATIVE (AFU_ORTHOLOGUE AFUA_1G05260)-RELATED"/>
    <property type="match status" value="1"/>
</dbReference>
<dbReference type="GO" id="GO:0016787">
    <property type="term" value="F:hydrolase activity"/>
    <property type="evidence" value="ECO:0007669"/>
    <property type="project" value="UniProtKB-KW"/>
</dbReference>
<dbReference type="Gene3D" id="3.40.50.300">
    <property type="entry name" value="P-loop containing nucleotide triphosphate hydrolases"/>
    <property type="match status" value="2"/>
</dbReference>
<dbReference type="PROSITE" id="PS51192">
    <property type="entry name" value="HELICASE_ATP_BIND_1"/>
    <property type="match status" value="1"/>
</dbReference>
<gene>
    <name evidence="7" type="ORF">LCGC14_0380980</name>
</gene>
<keyword evidence="3" id="KW-0347">Helicase</keyword>
<dbReference type="InterPro" id="IPR050474">
    <property type="entry name" value="Hel308_SKI2-like"/>
</dbReference>
<evidence type="ECO:0000256" key="4">
    <source>
        <dbReference type="ARBA" id="ARBA00022840"/>
    </source>
</evidence>
<dbReference type="CDD" id="cd17921">
    <property type="entry name" value="DEXHc_Ski2"/>
    <property type="match status" value="1"/>
</dbReference>
<dbReference type="InterPro" id="IPR011545">
    <property type="entry name" value="DEAD/DEAH_box_helicase_dom"/>
</dbReference>
<evidence type="ECO:0000313" key="7">
    <source>
        <dbReference type="EMBL" id="KKN75354.1"/>
    </source>
</evidence>
<dbReference type="InterPro" id="IPR014001">
    <property type="entry name" value="Helicase_ATP-bd"/>
</dbReference>
<evidence type="ECO:0000256" key="1">
    <source>
        <dbReference type="ARBA" id="ARBA00022741"/>
    </source>
</evidence>
<feature type="domain" description="Helicase ATP-binding" evidence="5">
    <location>
        <begin position="156"/>
        <end position="327"/>
    </location>
</feature>
<dbReference type="SMART" id="SM00487">
    <property type="entry name" value="DEXDc"/>
    <property type="match status" value="1"/>
</dbReference>
<keyword evidence="4" id="KW-0067">ATP-binding</keyword>
<evidence type="ECO:0000256" key="2">
    <source>
        <dbReference type="ARBA" id="ARBA00022801"/>
    </source>
</evidence>
<accession>A0A0F9T864</accession>
<evidence type="ECO:0000259" key="6">
    <source>
        <dbReference type="PROSITE" id="PS51194"/>
    </source>
</evidence>
<dbReference type="SMART" id="SM00490">
    <property type="entry name" value="HELICc"/>
    <property type="match status" value="1"/>
</dbReference>
<dbReference type="GO" id="GO:0003676">
    <property type="term" value="F:nucleic acid binding"/>
    <property type="evidence" value="ECO:0007669"/>
    <property type="project" value="InterPro"/>
</dbReference>
<keyword evidence="1" id="KW-0547">Nucleotide-binding</keyword>
<dbReference type="EMBL" id="LAZR01000311">
    <property type="protein sequence ID" value="KKN75354.1"/>
    <property type="molecule type" value="Genomic_DNA"/>
</dbReference>
<dbReference type="InterPro" id="IPR027417">
    <property type="entry name" value="P-loop_NTPase"/>
</dbReference>
<dbReference type="PANTHER" id="PTHR47961:SF6">
    <property type="entry name" value="DNA-DIRECTED DNA POLYMERASE"/>
    <property type="match status" value="1"/>
</dbReference>